<name>A0A7X0PDT0_9BURK</name>
<evidence type="ECO:0000256" key="1">
    <source>
        <dbReference type="SAM" id="SignalP"/>
    </source>
</evidence>
<comment type="caution">
    <text evidence="2">The sequence shown here is derived from an EMBL/GenBank/DDBJ whole genome shotgun (WGS) entry which is preliminary data.</text>
</comment>
<feature type="signal peptide" evidence="1">
    <location>
        <begin position="1"/>
        <end position="30"/>
    </location>
</feature>
<gene>
    <name evidence="2" type="ORF">HNP48_002730</name>
</gene>
<accession>A0A7X0PDT0</accession>
<sequence>MTSLPGPRSPGLAVLFFACCAAITATTTTAATDDNAVVFTLYRNSAVNGALRMHVATFDAADGKTYNQTNCNAAADLFEGQPGVKTRFWCEPGRFKAR</sequence>
<dbReference type="EMBL" id="JACHLK010000004">
    <property type="protein sequence ID" value="MBB6560058.1"/>
    <property type="molecule type" value="Genomic_DNA"/>
</dbReference>
<proteinExistence type="predicted"/>
<feature type="chain" id="PRO_5030737355" evidence="1">
    <location>
        <begin position="31"/>
        <end position="98"/>
    </location>
</feature>
<keyword evidence="3" id="KW-1185">Reference proteome</keyword>
<dbReference type="AlphaFoldDB" id="A0A7X0PDT0"/>
<dbReference type="RefSeq" id="WP_184857655.1">
    <property type="nucleotide sequence ID" value="NZ_JACHLK010000004.1"/>
</dbReference>
<reference evidence="2 3" key="1">
    <citation type="submission" date="2020-08" db="EMBL/GenBank/DDBJ databases">
        <title>Functional genomics of gut bacteria from endangered species of beetles.</title>
        <authorList>
            <person name="Carlos-Shanley C."/>
        </authorList>
    </citation>
    <scope>NUCLEOTIDE SEQUENCE [LARGE SCALE GENOMIC DNA]</scope>
    <source>
        <strain evidence="2 3">S00198</strain>
    </source>
</reference>
<keyword evidence="1" id="KW-0732">Signal</keyword>
<organism evidence="2 3">
    <name type="scientific">Acidovorax soli</name>
    <dbReference type="NCBI Taxonomy" id="592050"/>
    <lineage>
        <taxon>Bacteria</taxon>
        <taxon>Pseudomonadati</taxon>
        <taxon>Pseudomonadota</taxon>
        <taxon>Betaproteobacteria</taxon>
        <taxon>Burkholderiales</taxon>
        <taxon>Comamonadaceae</taxon>
        <taxon>Acidovorax</taxon>
    </lineage>
</organism>
<dbReference type="Proteomes" id="UP000575083">
    <property type="component" value="Unassembled WGS sequence"/>
</dbReference>
<evidence type="ECO:0000313" key="2">
    <source>
        <dbReference type="EMBL" id="MBB6560058.1"/>
    </source>
</evidence>
<evidence type="ECO:0000313" key="3">
    <source>
        <dbReference type="Proteomes" id="UP000575083"/>
    </source>
</evidence>
<protein>
    <submittedName>
        <fullName evidence="2">Uncharacterized protein</fullName>
    </submittedName>
</protein>